<dbReference type="PANTHER" id="PTHR30178">
    <property type="entry name" value="INNER MEMBRANE PROTEIN YAAH"/>
    <property type="match status" value="1"/>
</dbReference>
<dbReference type="OrthoDB" id="3436109at2"/>
<evidence type="ECO:0000256" key="6">
    <source>
        <dbReference type="SAM" id="MobiDB-lite"/>
    </source>
</evidence>
<dbReference type="GO" id="GO:0005886">
    <property type="term" value="C:plasma membrane"/>
    <property type="evidence" value="ECO:0007669"/>
    <property type="project" value="TreeGrafter"/>
</dbReference>
<dbReference type="GO" id="GO:0071422">
    <property type="term" value="P:succinate transmembrane transport"/>
    <property type="evidence" value="ECO:0007669"/>
    <property type="project" value="TreeGrafter"/>
</dbReference>
<protein>
    <recommendedName>
        <fullName evidence="10">GPR1/FUN34/yaaH family protein</fullName>
    </recommendedName>
</protein>
<evidence type="ECO:0000256" key="4">
    <source>
        <dbReference type="ARBA" id="ARBA00022989"/>
    </source>
</evidence>
<evidence type="ECO:0000256" key="7">
    <source>
        <dbReference type="SAM" id="Phobius"/>
    </source>
</evidence>
<name>A0A0D0PQI8_KITGR</name>
<dbReference type="Pfam" id="PF01184">
    <property type="entry name" value="Gpr1_Fun34_YaaH"/>
    <property type="match status" value="1"/>
</dbReference>
<evidence type="ECO:0000256" key="3">
    <source>
        <dbReference type="ARBA" id="ARBA00022692"/>
    </source>
</evidence>
<feature type="transmembrane region" description="Helical" evidence="7">
    <location>
        <begin position="66"/>
        <end position="86"/>
    </location>
</feature>
<evidence type="ECO:0000256" key="2">
    <source>
        <dbReference type="ARBA" id="ARBA00005587"/>
    </source>
</evidence>
<feature type="transmembrane region" description="Helical" evidence="7">
    <location>
        <begin position="33"/>
        <end position="54"/>
    </location>
</feature>
<proteinExistence type="inferred from homology"/>
<dbReference type="Proteomes" id="UP000032066">
    <property type="component" value="Unassembled WGS sequence"/>
</dbReference>
<dbReference type="GO" id="GO:0015360">
    <property type="term" value="F:acetate:proton symporter activity"/>
    <property type="evidence" value="ECO:0007669"/>
    <property type="project" value="TreeGrafter"/>
</dbReference>
<comment type="subcellular location">
    <subcellularLocation>
        <location evidence="1">Membrane</location>
        <topology evidence="1">Multi-pass membrane protein</topology>
    </subcellularLocation>
</comment>
<dbReference type="AlphaFoldDB" id="A0A0D0PQI8"/>
<evidence type="ECO:0000256" key="1">
    <source>
        <dbReference type="ARBA" id="ARBA00004141"/>
    </source>
</evidence>
<feature type="transmembrane region" description="Helical" evidence="7">
    <location>
        <begin position="93"/>
        <end position="113"/>
    </location>
</feature>
<accession>A0A0D0PQI8</accession>
<dbReference type="EMBL" id="JXZB01000002">
    <property type="protein sequence ID" value="KIQ64804.1"/>
    <property type="molecule type" value="Genomic_DNA"/>
</dbReference>
<sequence length="237" mass="24767">MTAATTLEDRQTPQATAPRPELHTMTRISLRPIASPMPLGFFAVAIASAVTSSLQLGLVDGAYRQAVALTVFASFVLQLLVAILAFGARDVIAATLMGVFAGAWLSFGLVTAADAPGARHVMGVLNLTFTVFAALMASVARPKKALWAVLLVATPRYLVAGVAGVTGIEGLTRVAGVLGILLALVAVYAAYALMVEELRGRDVLPIGRSGPVKHAMTAELADQLHGLERQAGIRRTL</sequence>
<dbReference type="PANTHER" id="PTHR30178:SF3">
    <property type="entry name" value="SUCCINATE-ACETATE_PROTON SYMPORTER SATP"/>
    <property type="match status" value="1"/>
</dbReference>
<keyword evidence="4 7" id="KW-1133">Transmembrane helix</keyword>
<evidence type="ECO:0000256" key="5">
    <source>
        <dbReference type="ARBA" id="ARBA00023136"/>
    </source>
</evidence>
<reference evidence="8 9" key="1">
    <citation type="submission" date="2015-02" db="EMBL/GenBank/DDBJ databases">
        <title>Draft genome sequence of Kitasatospora griseola MF730-N6, a bafilomycin, terpentecin and satosporin producer.</title>
        <authorList>
            <person name="Arens J.C."/>
            <person name="Haltli B."/>
            <person name="Kerr R.G."/>
        </authorList>
    </citation>
    <scope>NUCLEOTIDE SEQUENCE [LARGE SCALE GENOMIC DNA]</scope>
    <source>
        <strain evidence="8 9">MF730-N6</strain>
    </source>
</reference>
<gene>
    <name evidence="8" type="ORF">TR51_11725</name>
</gene>
<dbReference type="InterPro" id="IPR047623">
    <property type="entry name" value="SatP"/>
</dbReference>
<evidence type="ECO:0000313" key="8">
    <source>
        <dbReference type="EMBL" id="KIQ64804.1"/>
    </source>
</evidence>
<keyword evidence="3 7" id="KW-0812">Transmembrane</keyword>
<comment type="caution">
    <text evidence="8">The sequence shown here is derived from an EMBL/GenBank/DDBJ whole genome shotgun (WGS) entry which is preliminary data.</text>
</comment>
<feature type="transmembrane region" description="Helical" evidence="7">
    <location>
        <begin position="119"/>
        <end position="139"/>
    </location>
</feature>
<comment type="similarity">
    <text evidence="2">Belongs to the acetate uptake transporter (AceTr) (TC 2.A.96) family.</text>
</comment>
<evidence type="ECO:0000313" key="9">
    <source>
        <dbReference type="Proteomes" id="UP000032066"/>
    </source>
</evidence>
<evidence type="ECO:0008006" key="10">
    <source>
        <dbReference type="Google" id="ProtNLM"/>
    </source>
</evidence>
<feature type="transmembrane region" description="Helical" evidence="7">
    <location>
        <begin position="146"/>
        <end position="168"/>
    </location>
</feature>
<dbReference type="PATRIC" id="fig|2064.6.peg.2520"/>
<feature type="region of interest" description="Disordered" evidence="6">
    <location>
        <begin position="1"/>
        <end position="21"/>
    </location>
</feature>
<dbReference type="STRING" id="2064.TR51_11725"/>
<keyword evidence="5 7" id="KW-0472">Membrane</keyword>
<dbReference type="InterPro" id="IPR000791">
    <property type="entry name" value="Gpr1/Fun34/SatP-like"/>
</dbReference>
<feature type="transmembrane region" description="Helical" evidence="7">
    <location>
        <begin position="174"/>
        <end position="194"/>
    </location>
</feature>
<keyword evidence="9" id="KW-1185">Reference proteome</keyword>
<organism evidence="8 9">
    <name type="scientific">Kitasatospora griseola</name>
    <name type="common">Streptomyces griseolosporeus</name>
    <dbReference type="NCBI Taxonomy" id="2064"/>
    <lineage>
        <taxon>Bacteria</taxon>
        <taxon>Bacillati</taxon>
        <taxon>Actinomycetota</taxon>
        <taxon>Actinomycetes</taxon>
        <taxon>Kitasatosporales</taxon>
        <taxon>Streptomycetaceae</taxon>
        <taxon>Kitasatospora</taxon>
    </lineage>
</organism>
<dbReference type="RefSeq" id="WP_043910639.1">
    <property type="nucleotide sequence ID" value="NZ_JXZB01000002.1"/>
</dbReference>